<dbReference type="EMBL" id="CM023491">
    <property type="protein sequence ID" value="KAH6940772.1"/>
    <property type="molecule type" value="Genomic_DNA"/>
</dbReference>
<evidence type="ECO:0000313" key="2">
    <source>
        <dbReference type="Proteomes" id="UP000821845"/>
    </source>
</evidence>
<name>A0ACB7SZZ2_HYAAI</name>
<sequence>MSSRELSLRYSALPRRKRFARTGGVGVRITGQSGRARSTLLQRKCGEWLKGAYGASPVASACDVNHNARAREKVATKNHRHGKTREVHKALAAHALLPSHNQPRGATRGSDAAREMEGSVAGSHADGASTQMSQNLIAEQRDRGPAIQQRRKLSTSDSKGDERRRRGGIFGSSATRHRSQRLCFTITVLSCCRCRRRR</sequence>
<evidence type="ECO:0000313" key="1">
    <source>
        <dbReference type="EMBL" id="KAH6940772.1"/>
    </source>
</evidence>
<organism evidence="1 2">
    <name type="scientific">Hyalomma asiaticum</name>
    <name type="common">Tick</name>
    <dbReference type="NCBI Taxonomy" id="266040"/>
    <lineage>
        <taxon>Eukaryota</taxon>
        <taxon>Metazoa</taxon>
        <taxon>Ecdysozoa</taxon>
        <taxon>Arthropoda</taxon>
        <taxon>Chelicerata</taxon>
        <taxon>Arachnida</taxon>
        <taxon>Acari</taxon>
        <taxon>Parasitiformes</taxon>
        <taxon>Ixodida</taxon>
        <taxon>Ixodoidea</taxon>
        <taxon>Ixodidae</taxon>
        <taxon>Hyalomminae</taxon>
        <taxon>Hyalomma</taxon>
    </lineage>
</organism>
<accession>A0ACB7SZZ2</accession>
<dbReference type="Proteomes" id="UP000821845">
    <property type="component" value="Chromosome 11"/>
</dbReference>
<gene>
    <name evidence="1" type="ORF">HPB50_006482</name>
</gene>
<proteinExistence type="predicted"/>
<keyword evidence="2" id="KW-1185">Reference proteome</keyword>
<protein>
    <submittedName>
        <fullName evidence="1">Uncharacterized protein</fullName>
    </submittedName>
</protein>
<reference evidence="1" key="1">
    <citation type="submission" date="2020-05" db="EMBL/GenBank/DDBJ databases">
        <title>Large-scale comparative analyses of tick genomes elucidate their genetic diversity and vector capacities.</title>
        <authorList>
            <person name="Jia N."/>
            <person name="Wang J."/>
            <person name="Shi W."/>
            <person name="Du L."/>
            <person name="Sun Y."/>
            <person name="Zhan W."/>
            <person name="Jiang J."/>
            <person name="Wang Q."/>
            <person name="Zhang B."/>
            <person name="Ji P."/>
            <person name="Sakyi L.B."/>
            <person name="Cui X."/>
            <person name="Yuan T."/>
            <person name="Jiang B."/>
            <person name="Yang W."/>
            <person name="Lam T.T.-Y."/>
            <person name="Chang Q."/>
            <person name="Ding S."/>
            <person name="Wang X."/>
            <person name="Zhu J."/>
            <person name="Ruan X."/>
            <person name="Zhao L."/>
            <person name="Wei J."/>
            <person name="Que T."/>
            <person name="Du C."/>
            <person name="Cheng J."/>
            <person name="Dai P."/>
            <person name="Han X."/>
            <person name="Huang E."/>
            <person name="Gao Y."/>
            <person name="Liu J."/>
            <person name="Shao H."/>
            <person name="Ye R."/>
            <person name="Li L."/>
            <person name="Wei W."/>
            <person name="Wang X."/>
            <person name="Wang C."/>
            <person name="Yang T."/>
            <person name="Huo Q."/>
            <person name="Li W."/>
            <person name="Guo W."/>
            <person name="Chen H."/>
            <person name="Zhou L."/>
            <person name="Ni X."/>
            <person name="Tian J."/>
            <person name="Zhou Y."/>
            <person name="Sheng Y."/>
            <person name="Liu T."/>
            <person name="Pan Y."/>
            <person name="Xia L."/>
            <person name="Li J."/>
            <person name="Zhao F."/>
            <person name="Cao W."/>
        </authorList>
    </citation>
    <scope>NUCLEOTIDE SEQUENCE</scope>
    <source>
        <strain evidence="1">Hyas-2018</strain>
    </source>
</reference>
<comment type="caution">
    <text evidence="1">The sequence shown here is derived from an EMBL/GenBank/DDBJ whole genome shotgun (WGS) entry which is preliminary data.</text>
</comment>